<organism evidence="2 3">
    <name type="scientific">Marasmius oreades</name>
    <name type="common">fairy-ring Marasmius</name>
    <dbReference type="NCBI Taxonomy" id="181124"/>
    <lineage>
        <taxon>Eukaryota</taxon>
        <taxon>Fungi</taxon>
        <taxon>Dikarya</taxon>
        <taxon>Basidiomycota</taxon>
        <taxon>Agaricomycotina</taxon>
        <taxon>Agaricomycetes</taxon>
        <taxon>Agaricomycetidae</taxon>
        <taxon>Agaricales</taxon>
        <taxon>Marasmiineae</taxon>
        <taxon>Marasmiaceae</taxon>
        <taxon>Marasmius</taxon>
    </lineage>
</organism>
<keyword evidence="3" id="KW-1185">Reference proteome</keyword>
<dbReference type="RefSeq" id="XP_043007647.1">
    <property type="nucleotide sequence ID" value="XM_043155183.1"/>
</dbReference>
<feature type="compositionally biased region" description="Polar residues" evidence="1">
    <location>
        <begin position="112"/>
        <end position="125"/>
    </location>
</feature>
<comment type="caution">
    <text evidence="2">The sequence shown here is derived from an EMBL/GenBank/DDBJ whole genome shotgun (WGS) entry which is preliminary data.</text>
</comment>
<dbReference type="EMBL" id="CM032186">
    <property type="protein sequence ID" value="KAG7091177.1"/>
    <property type="molecule type" value="Genomic_DNA"/>
</dbReference>
<dbReference type="AlphaFoldDB" id="A0A9P7RXD6"/>
<dbReference type="OrthoDB" id="10629623at2759"/>
<sequence>MSYAGHNFDTFSQPMSSVGKYKQRLSYPISSLQSVTDTPCIRFSPEGAVSYTIVDNDQTGSDSCPPLLALGKRAFHKAKKWLQRPNTLQFPPVESTISQKRQTTTRRKFRWSLQTSSNLPRTSARPSLRVFRSRCDSSASESSVASSSSEASTSSQSNTSVEDSEDMPIANGRLSHTPPAFMNTLSFHPTTHHQTIDHTFGPFFKLL</sequence>
<dbReference type="KEGG" id="more:E1B28_010229"/>
<reference evidence="2" key="1">
    <citation type="journal article" date="2021" name="Genome Biol. Evol.">
        <title>The assembled and annotated genome of the fairy-ring fungus Marasmius oreades.</title>
        <authorList>
            <person name="Hiltunen M."/>
            <person name="Ament-Velasquez S.L."/>
            <person name="Johannesson H."/>
        </authorList>
    </citation>
    <scope>NUCLEOTIDE SEQUENCE</scope>
    <source>
        <strain evidence="2">03SP1</strain>
    </source>
</reference>
<dbReference type="GeneID" id="66079305"/>
<evidence type="ECO:0000313" key="3">
    <source>
        <dbReference type="Proteomes" id="UP001049176"/>
    </source>
</evidence>
<evidence type="ECO:0000313" key="2">
    <source>
        <dbReference type="EMBL" id="KAG7091177.1"/>
    </source>
</evidence>
<evidence type="ECO:0000256" key="1">
    <source>
        <dbReference type="SAM" id="MobiDB-lite"/>
    </source>
</evidence>
<gene>
    <name evidence="2" type="ORF">E1B28_010229</name>
</gene>
<dbReference type="Proteomes" id="UP001049176">
    <property type="component" value="Chromosome 6"/>
</dbReference>
<name>A0A9P7RXD6_9AGAR</name>
<feature type="compositionally biased region" description="Low complexity" evidence="1">
    <location>
        <begin position="136"/>
        <end position="161"/>
    </location>
</feature>
<protein>
    <submittedName>
        <fullName evidence="2">Uncharacterized protein</fullName>
    </submittedName>
</protein>
<feature type="region of interest" description="Disordered" evidence="1">
    <location>
        <begin position="92"/>
        <end position="177"/>
    </location>
</feature>
<proteinExistence type="predicted"/>
<accession>A0A9P7RXD6</accession>